<dbReference type="InterPro" id="IPR036249">
    <property type="entry name" value="Thioredoxin-like_sf"/>
</dbReference>
<reference evidence="6 7" key="1">
    <citation type="submission" date="2018-06" db="EMBL/GenBank/DDBJ databases">
        <authorList>
            <consortium name="Pathogen Informatics"/>
            <person name="Doyle S."/>
        </authorList>
    </citation>
    <scope>NUCLEOTIDE SEQUENCE [LARGE SCALE GENOMIC DNA]</scope>
    <source>
        <strain evidence="6 7">NCTC12722</strain>
    </source>
</reference>
<dbReference type="InterPro" id="IPR001640">
    <property type="entry name" value="Lgt"/>
</dbReference>
<name>A0A380W556_AFIFE</name>
<feature type="transmembrane region" description="Helical" evidence="4">
    <location>
        <begin position="76"/>
        <end position="99"/>
    </location>
</feature>
<evidence type="ECO:0000259" key="5">
    <source>
        <dbReference type="PROSITE" id="PS51352"/>
    </source>
</evidence>
<dbReference type="SUPFAM" id="SSF52833">
    <property type="entry name" value="Thioredoxin-like"/>
    <property type="match status" value="1"/>
</dbReference>
<evidence type="ECO:0000313" key="7">
    <source>
        <dbReference type="Proteomes" id="UP000254343"/>
    </source>
</evidence>
<keyword evidence="4" id="KW-1133">Transmembrane helix</keyword>
<dbReference type="CDD" id="cd02966">
    <property type="entry name" value="TlpA_like_family"/>
    <property type="match status" value="1"/>
</dbReference>
<proteinExistence type="predicted"/>
<evidence type="ECO:0000256" key="3">
    <source>
        <dbReference type="ARBA" id="ARBA00023284"/>
    </source>
</evidence>
<keyword evidence="2" id="KW-0201">Cytochrome c-type biogenesis</keyword>
<dbReference type="Pfam" id="PF08534">
    <property type="entry name" value="Redoxin"/>
    <property type="match status" value="1"/>
</dbReference>
<dbReference type="PROSITE" id="PS51352">
    <property type="entry name" value="THIOREDOXIN_2"/>
    <property type="match status" value="1"/>
</dbReference>
<evidence type="ECO:0000256" key="4">
    <source>
        <dbReference type="SAM" id="Phobius"/>
    </source>
</evidence>
<dbReference type="AlphaFoldDB" id="A0A380W556"/>
<dbReference type="Gene3D" id="3.40.30.10">
    <property type="entry name" value="Glutaredoxin"/>
    <property type="match status" value="1"/>
</dbReference>
<dbReference type="GO" id="GO:0030313">
    <property type="term" value="C:cell envelope"/>
    <property type="evidence" value="ECO:0007669"/>
    <property type="project" value="UniProtKB-SubCell"/>
</dbReference>
<feature type="transmembrane region" description="Helical" evidence="4">
    <location>
        <begin position="45"/>
        <end position="64"/>
    </location>
</feature>
<comment type="subcellular location">
    <subcellularLocation>
        <location evidence="1">Cell envelope</location>
    </subcellularLocation>
</comment>
<dbReference type="GO" id="GO:0042158">
    <property type="term" value="P:lipoprotein biosynthetic process"/>
    <property type="evidence" value="ECO:0007669"/>
    <property type="project" value="InterPro"/>
</dbReference>
<evidence type="ECO:0000313" key="6">
    <source>
        <dbReference type="EMBL" id="SUU84052.1"/>
    </source>
</evidence>
<dbReference type="Pfam" id="PF01790">
    <property type="entry name" value="LGT"/>
    <property type="match status" value="1"/>
</dbReference>
<dbReference type="EMBL" id="UIGB01000001">
    <property type="protein sequence ID" value="SUU84052.1"/>
    <property type="molecule type" value="Genomic_DNA"/>
</dbReference>
<evidence type="ECO:0000256" key="2">
    <source>
        <dbReference type="ARBA" id="ARBA00022748"/>
    </source>
</evidence>
<dbReference type="PANTHER" id="PTHR42852">
    <property type="entry name" value="THIOL:DISULFIDE INTERCHANGE PROTEIN DSBE"/>
    <property type="match status" value="1"/>
</dbReference>
<protein>
    <submittedName>
        <fullName evidence="6">Thiol-disulfide oxidoreductase resA</fullName>
    </submittedName>
</protein>
<evidence type="ECO:0000256" key="1">
    <source>
        <dbReference type="ARBA" id="ARBA00004196"/>
    </source>
</evidence>
<sequence>MNAIAIGPLVFPTQHIAILAGIFVFSFLSSIFSRRVDPVVGKWSTWALIAGLVGGRLGHVALHWQNFSGDLWRAFAIWQGGFEPIPGLVSALLASALFIRSVNAGLATAATLGASVLVATGTMQLTKVTSGQIAPTVALQQMEGPPLAISDVAGKPVVVNLWASWCPPCRREMPLLAKVAASRNDVVFLFVNQGESAETIRSYLASQGLKLNHVLLDPSMQMPRHYRTLGLPMTLFLKADGTLAATHMGEISPEALDTNINKLAGAT</sequence>
<dbReference type="PANTHER" id="PTHR42852:SF18">
    <property type="entry name" value="CHROMOSOME UNDETERMINED SCAFFOLD_47, WHOLE GENOME SHOTGUN SEQUENCE"/>
    <property type="match status" value="1"/>
</dbReference>
<dbReference type="InterPro" id="IPR013740">
    <property type="entry name" value="Redoxin"/>
</dbReference>
<dbReference type="RefSeq" id="WP_002718832.1">
    <property type="nucleotide sequence ID" value="NZ_UFSI01000001.1"/>
</dbReference>
<dbReference type="InterPro" id="IPR017937">
    <property type="entry name" value="Thioredoxin_CS"/>
</dbReference>
<keyword evidence="3" id="KW-0676">Redox-active center</keyword>
<feature type="transmembrane region" description="Helical" evidence="4">
    <location>
        <begin position="15"/>
        <end position="33"/>
    </location>
</feature>
<keyword evidence="4" id="KW-0472">Membrane</keyword>
<dbReference type="GO" id="GO:0017004">
    <property type="term" value="P:cytochrome complex assembly"/>
    <property type="evidence" value="ECO:0007669"/>
    <property type="project" value="UniProtKB-KW"/>
</dbReference>
<dbReference type="Proteomes" id="UP000254343">
    <property type="component" value="Unassembled WGS sequence"/>
</dbReference>
<feature type="domain" description="Thioredoxin" evidence="5">
    <location>
        <begin position="128"/>
        <end position="265"/>
    </location>
</feature>
<feature type="transmembrane region" description="Helical" evidence="4">
    <location>
        <begin position="106"/>
        <end position="125"/>
    </location>
</feature>
<dbReference type="GO" id="GO:0015036">
    <property type="term" value="F:disulfide oxidoreductase activity"/>
    <property type="evidence" value="ECO:0007669"/>
    <property type="project" value="UniProtKB-ARBA"/>
</dbReference>
<dbReference type="OrthoDB" id="9799347at2"/>
<dbReference type="InterPro" id="IPR013766">
    <property type="entry name" value="Thioredoxin_domain"/>
</dbReference>
<accession>A0A380W556</accession>
<organism evidence="6 7">
    <name type="scientific">Afipia felis</name>
    <name type="common">Cat scratch disease bacillus</name>
    <dbReference type="NCBI Taxonomy" id="1035"/>
    <lineage>
        <taxon>Bacteria</taxon>
        <taxon>Pseudomonadati</taxon>
        <taxon>Pseudomonadota</taxon>
        <taxon>Alphaproteobacteria</taxon>
        <taxon>Hyphomicrobiales</taxon>
        <taxon>Nitrobacteraceae</taxon>
        <taxon>Afipia</taxon>
    </lineage>
</organism>
<dbReference type="InterPro" id="IPR050553">
    <property type="entry name" value="Thioredoxin_ResA/DsbE_sf"/>
</dbReference>
<keyword evidence="4" id="KW-0812">Transmembrane</keyword>
<dbReference type="GO" id="GO:0005886">
    <property type="term" value="C:plasma membrane"/>
    <property type="evidence" value="ECO:0007669"/>
    <property type="project" value="InterPro"/>
</dbReference>
<dbReference type="GO" id="GO:0008961">
    <property type="term" value="F:phosphatidylglycerol-prolipoprotein diacylglyceryl transferase activity"/>
    <property type="evidence" value="ECO:0007669"/>
    <property type="project" value="InterPro"/>
</dbReference>
<dbReference type="PROSITE" id="PS00194">
    <property type="entry name" value="THIOREDOXIN_1"/>
    <property type="match status" value="1"/>
</dbReference>
<gene>
    <name evidence="6" type="primary">resA_2</name>
    <name evidence="6" type="ORF">NCTC12722_01235</name>
</gene>